<dbReference type="EMBL" id="KV784354">
    <property type="protein sequence ID" value="OEU20428.1"/>
    <property type="molecule type" value="Genomic_DNA"/>
</dbReference>
<gene>
    <name evidence="2" type="ORF">FRACYDRAFT_234053</name>
</gene>
<feature type="region of interest" description="Disordered" evidence="1">
    <location>
        <begin position="330"/>
        <end position="364"/>
    </location>
</feature>
<evidence type="ECO:0000313" key="3">
    <source>
        <dbReference type="Proteomes" id="UP000095751"/>
    </source>
</evidence>
<evidence type="ECO:0000313" key="2">
    <source>
        <dbReference type="EMBL" id="OEU20428.1"/>
    </source>
</evidence>
<accession>A0A1E7FQJ6</accession>
<reference evidence="2 3" key="1">
    <citation type="submission" date="2016-09" db="EMBL/GenBank/DDBJ databases">
        <title>Extensive genetic diversity and differential bi-allelic expression allows diatom success in the polar Southern Ocean.</title>
        <authorList>
            <consortium name="DOE Joint Genome Institute"/>
            <person name="Mock T."/>
            <person name="Otillar R.P."/>
            <person name="Strauss J."/>
            <person name="Dupont C."/>
            <person name="Frickenhaus S."/>
            <person name="Maumus F."/>
            <person name="Mcmullan M."/>
            <person name="Sanges R."/>
            <person name="Schmutz J."/>
            <person name="Toseland A."/>
            <person name="Valas R."/>
            <person name="Veluchamy A."/>
            <person name="Ward B.J."/>
            <person name="Allen A."/>
            <person name="Barry K."/>
            <person name="Falciatore A."/>
            <person name="Ferrante M."/>
            <person name="Fortunato A.E."/>
            <person name="Gloeckner G."/>
            <person name="Gruber A."/>
            <person name="Hipkin R."/>
            <person name="Janech M."/>
            <person name="Kroth P."/>
            <person name="Leese F."/>
            <person name="Lindquist E."/>
            <person name="Lyon B.R."/>
            <person name="Martin J."/>
            <person name="Mayer C."/>
            <person name="Parker M."/>
            <person name="Quesneville H."/>
            <person name="Raymond J."/>
            <person name="Uhlig C."/>
            <person name="Valentin K.U."/>
            <person name="Worden A.Z."/>
            <person name="Armbrust E.V."/>
            <person name="Bowler C."/>
            <person name="Green B."/>
            <person name="Moulton V."/>
            <person name="Van Oosterhout C."/>
            <person name="Grigoriev I."/>
        </authorList>
    </citation>
    <scope>NUCLEOTIDE SEQUENCE [LARGE SCALE GENOMIC DNA]</scope>
    <source>
        <strain evidence="2 3">CCMP1102</strain>
    </source>
</reference>
<keyword evidence="3" id="KW-1185">Reference proteome</keyword>
<dbReference type="AlphaFoldDB" id="A0A1E7FQJ6"/>
<proteinExistence type="predicted"/>
<name>A0A1E7FQJ6_9STRA</name>
<dbReference type="InParanoid" id="A0A1E7FQJ6"/>
<dbReference type="KEGG" id="fcy:FRACYDRAFT_234053"/>
<sequence length="421" mass="48006">MSQEIDETIDLTDITRNDSPPTLISITKARREISRQLQTRVCADPQTQDHGHSYIVWSNSDWLKKRQVTSQIMPPTNPGIYGGNTHQLLEIHKTATLAWRRYKLAQAATKKMIMHAFKDYHFLELQDDNGDIVGYTAIELFDHLMDQYVQPEDVADQVTALHKILEQDFDPNEEPQVYYKAVQDARNTLHSLNQTVDDETLIRHGLNQFKEHIDLKLDIKEWKKLNRAEKTWKKFKTHFTKAISDNKKDTGTLKAIGIANAVRERENQHKENQIVLAQASVEANEKIVALEQSYAALMAKQPLPTPLKETVYDDRSNQIKVLTDRLNQLENAKGRGGKGGGGGSKRGAYRALGSGSFPRNDESGCRTCRRWDNDEYCWTCGFDIKHNSMTCKYIKDHANHKKEATATNTMGGSTRNLNLRA</sequence>
<organism evidence="2 3">
    <name type="scientific">Fragilariopsis cylindrus CCMP1102</name>
    <dbReference type="NCBI Taxonomy" id="635003"/>
    <lineage>
        <taxon>Eukaryota</taxon>
        <taxon>Sar</taxon>
        <taxon>Stramenopiles</taxon>
        <taxon>Ochrophyta</taxon>
        <taxon>Bacillariophyta</taxon>
        <taxon>Bacillariophyceae</taxon>
        <taxon>Bacillariophycidae</taxon>
        <taxon>Bacillariales</taxon>
        <taxon>Bacillariaceae</taxon>
        <taxon>Fragilariopsis</taxon>
    </lineage>
</organism>
<evidence type="ECO:0000256" key="1">
    <source>
        <dbReference type="SAM" id="MobiDB-lite"/>
    </source>
</evidence>
<dbReference type="Proteomes" id="UP000095751">
    <property type="component" value="Unassembled WGS sequence"/>
</dbReference>
<protein>
    <submittedName>
        <fullName evidence="2">Uncharacterized protein</fullName>
    </submittedName>
</protein>